<reference evidence="17 18" key="1">
    <citation type="submission" date="2019-07" db="EMBL/GenBank/DDBJ databases">
        <authorList>
            <person name="Hibberd C M."/>
            <person name="Gehrig L. J."/>
            <person name="Chang H.-W."/>
            <person name="Venkatesh S."/>
        </authorList>
    </citation>
    <scope>NUCLEOTIDE SEQUENCE [LARGE SCALE GENOMIC DNA]</scope>
    <source>
        <strain evidence="17">Dorea_formicigenerans_SSTS_Bg7063</strain>
    </source>
</reference>
<dbReference type="SMART" id="SM00388">
    <property type="entry name" value="HisKA"/>
    <property type="match status" value="1"/>
</dbReference>
<dbReference type="Gene3D" id="3.40.50.2300">
    <property type="match status" value="1"/>
</dbReference>
<dbReference type="Pfam" id="PF00512">
    <property type="entry name" value="HisKA"/>
    <property type="match status" value="1"/>
</dbReference>
<dbReference type="CDD" id="cd17546">
    <property type="entry name" value="REC_hyHK_CKI1_RcsC-like"/>
    <property type="match status" value="1"/>
</dbReference>
<dbReference type="InterPro" id="IPR001610">
    <property type="entry name" value="PAC"/>
</dbReference>
<keyword evidence="7" id="KW-0902">Two-component regulatory system</keyword>
<keyword evidence="17" id="KW-0808">Transferase</keyword>
<comment type="catalytic activity">
    <reaction evidence="1">
        <text>ATP + protein L-histidine = ADP + protein N-phospho-L-histidine.</text>
        <dbReference type="EC" id="2.7.13.3"/>
    </reaction>
</comment>
<dbReference type="InterPro" id="IPR004358">
    <property type="entry name" value="Sig_transdc_His_kin-like_C"/>
</dbReference>
<dbReference type="SMART" id="SM00267">
    <property type="entry name" value="GGDEF"/>
    <property type="match status" value="1"/>
</dbReference>
<feature type="domain" description="Histidine kinase" evidence="13">
    <location>
        <begin position="928"/>
        <end position="1150"/>
    </location>
</feature>
<evidence type="ECO:0000259" key="14">
    <source>
        <dbReference type="PROSITE" id="PS50110"/>
    </source>
</evidence>
<accession>A0A564SBB4</accession>
<dbReference type="SMART" id="SM00387">
    <property type="entry name" value="HATPase_c"/>
    <property type="match status" value="1"/>
</dbReference>
<keyword evidence="12" id="KW-0812">Transmembrane</keyword>
<dbReference type="CDD" id="cd00082">
    <property type="entry name" value="HisKA"/>
    <property type="match status" value="1"/>
</dbReference>
<feature type="domain" description="PAC" evidence="15">
    <location>
        <begin position="521"/>
        <end position="574"/>
    </location>
</feature>
<dbReference type="InterPro" id="IPR029787">
    <property type="entry name" value="Nucleotide_cyclase"/>
</dbReference>
<dbReference type="Gene3D" id="3.30.565.10">
    <property type="entry name" value="Histidine kinase-like ATPase, C-terminal domain"/>
    <property type="match status" value="1"/>
</dbReference>
<dbReference type="InterPro" id="IPR005467">
    <property type="entry name" value="His_kinase_dom"/>
</dbReference>
<evidence type="ECO:0000259" key="16">
    <source>
        <dbReference type="PROSITE" id="PS50887"/>
    </source>
</evidence>
<feature type="modified residue" description="4-aspartylphosphate" evidence="10">
    <location>
        <position position="1223"/>
    </location>
</feature>
<dbReference type="RefSeq" id="WP_144123324.1">
    <property type="nucleotide sequence ID" value="NZ_CABHNI010000007.1"/>
</dbReference>
<dbReference type="Gene3D" id="3.30.70.270">
    <property type="match status" value="1"/>
</dbReference>
<dbReference type="PANTHER" id="PTHR45339">
    <property type="entry name" value="HYBRID SIGNAL TRANSDUCTION HISTIDINE KINASE J"/>
    <property type="match status" value="1"/>
</dbReference>
<comment type="similarity">
    <text evidence="2">In the N-terminal section; belongs to the phytochrome family.</text>
</comment>
<dbReference type="EC" id="2.7.13.3" evidence="3"/>
<sequence length="1296" mass="149153">MKKKKALLKIILIPVLVIVLIQGTVPFMTLVFSGIKENLENNTIQMDEHMIEKSQVVLQNDMIEKWRAVYKESDELDEKLSEILKINGISVQEFLGSEELQKSYLSKVFPGLVESLQYGTASGIYLIMANEQPTDQAAKYQGFFVRDSDPQTRISSNTDLLLERGNKQLAHSLSISLDNAWSTDFEFQGNEVRASDNFFYKPYLAALEYKDSNMVDLGYWAEPFILEDNYMDNHEMITYSVPLLHNGEIYGILGVEISLKYLERYFNVKDLDNSLNAGYALMEDQGDGQYKVILGKGTLYDVAARTGETLKLKESNKTQLYQVAGATVGKQNVYAIVKSLSLYSNNVPYEDTNWCLCGLVTEKSIYGLGNSVYKIILAAIVGSTMLAAFCVYFLVTYVTKPVNRLVEGVRGGVEGIHAFAPANIAEIDELHDVIENLTDAQQQAEEQLLEEKERYRIAVETSEDIFFTFWKKKKKLEIVNSIEHDGIWDCKEHPEFVENGYIYPDDIKKVHTVFQNLKDKVFLEFRFRRTKEEPYYWVQLTGSIFRDENGEYDRLVCCIHNIHQQKMLEEAQRTQQQFDSTTTFYRWSYGIKAIAKARKEYPQSVLAVTNIEKFSAINEKYGLVYGDLVLEMVAHLLKDECKKITNCDSIGVRGGADQLLIWVPCITADQMEDLMKCVREKVAHIVDENYLVLNFQCGIRICEENQELSDTIRQAFVALEAVQSGRENILCYENLSEFEKKLHIRKLKKTEPFEKLKQMSLPSLALNLFDRSGEMKVSMDMLALKIQEIYHMENLIITRFYRDTLVNLYGYNWKEKDNSWDGILRCTGSDYKRYVETKIVQKLMPVTKREQNDVTICRFLPSKDSWIFHMADEGCYSGSIIFVGIDNEIMKEGHNQKRLEEVCTIIQNRMNLERHDLSAQAKSEFLARMSHEIRTPMNGIIGMTEIALQNEQTEEKRIDCLKKIQSSSGYLLNILNDILDMSKIESGKMQLVYGRYNLKKLLDNVEALMESRMSERQICFTKQINLIHEWFYCDELRINQVLLNLLSNAVKYTHKGGNVCLTVKEICDEKEKASLYFSVKDDGIGIEEEKQKLIFQNFEQADESEIARRQGTGLGLAISRRLIHMMDSEINLESELHKGSNFSFTLKLKYLENVEEVKDSSEKSLDLKEKHILIVEDNELNMEIIHTILDKYEAKIEEAYDGQQALEKIRQSKEGEYDLILMDIMMPVMDGLEAAREIRKLPRNDCKTLPIVAMSANAFDEDVKKSLASGMDAHLSKPINMEQLEKTLARFVKGPC</sequence>
<feature type="domain" description="GGDEF" evidence="16">
    <location>
        <begin position="602"/>
        <end position="734"/>
    </location>
</feature>
<dbReference type="Proteomes" id="UP000358366">
    <property type="component" value="Unassembled WGS sequence"/>
</dbReference>
<evidence type="ECO:0000256" key="5">
    <source>
        <dbReference type="ARBA" id="ARBA00022553"/>
    </source>
</evidence>
<feature type="transmembrane region" description="Helical" evidence="12">
    <location>
        <begin position="372"/>
        <end position="395"/>
    </location>
</feature>
<evidence type="ECO:0000256" key="12">
    <source>
        <dbReference type="SAM" id="Phobius"/>
    </source>
</evidence>
<dbReference type="InterPro" id="IPR001789">
    <property type="entry name" value="Sig_transdc_resp-reg_receiver"/>
</dbReference>
<dbReference type="Pfam" id="PF00990">
    <property type="entry name" value="GGDEF"/>
    <property type="match status" value="1"/>
</dbReference>
<dbReference type="SUPFAM" id="SSF55785">
    <property type="entry name" value="PYP-like sensor domain (PAS domain)"/>
    <property type="match status" value="1"/>
</dbReference>
<dbReference type="PROSITE" id="PS50109">
    <property type="entry name" value="HIS_KIN"/>
    <property type="match status" value="1"/>
</dbReference>
<evidence type="ECO:0000259" key="13">
    <source>
        <dbReference type="PROSITE" id="PS50109"/>
    </source>
</evidence>
<evidence type="ECO:0000256" key="2">
    <source>
        <dbReference type="ARBA" id="ARBA00006402"/>
    </source>
</evidence>
<evidence type="ECO:0000256" key="9">
    <source>
        <dbReference type="ARBA" id="ARBA00074306"/>
    </source>
</evidence>
<evidence type="ECO:0000256" key="10">
    <source>
        <dbReference type="PROSITE-ProRule" id="PRU00169"/>
    </source>
</evidence>
<dbReference type="PANTHER" id="PTHR45339:SF5">
    <property type="entry name" value="HISTIDINE KINASE"/>
    <property type="match status" value="1"/>
</dbReference>
<dbReference type="SUPFAM" id="SSF52172">
    <property type="entry name" value="CheY-like"/>
    <property type="match status" value="1"/>
</dbReference>
<gene>
    <name evidence="17" type="primary">arcB_1</name>
    <name evidence="17" type="ORF">DFSSTS7063_00225</name>
</gene>
<dbReference type="InterPro" id="IPR043128">
    <property type="entry name" value="Rev_trsase/Diguanyl_cyclase"/>
</dbReference>
<proteinExistence type="inferred from homology"/>
<dbReference type="SMART" id="SM00448">
    <property type="entry name" value="REC"/>
    <property type="match status" value="1"/>
</dbReference>
<dbReference type="Pfam" id="PF08447">
    <property type="entry name" value="PAS_3"/>
    <property type="match status" value="1"/>
</dbReference>
<name>A0A564SBB4_9FIRM</name>
<dbReference type="GO" id="GO:0000155">
    <property type="term" value="F:phosphorelay sensor kinase activity"/>
    <property type="evidence" value="ECO:0007669"/>
    <property type="project" value="InterPro"/>
</dbReference>
<keyword evidence="12" id="KW-0472">Membrane</keyword>
<protein>
    <recommendedName>
        <fullName evidence="9">Circadian input-output histidine kinase CikA</fullName>
        <ecNumber evidence="3">2.7.13.3</ecNumber>
    </recommendedName>
    <alternativeName>
        <fullName evidence="4">Stage 0 sporulation protein A homolog</fullName>
    </alternativeName>
</protein>
<dbReference type="InterPro" id="IPR000160">
    <property type="entry name" value="GGDEF_dom"/>
</dbReference>
<keyword evidence="5 10" id="KW-0597">Phosphoprotein</keyword>
<dbReference type="SMART" id="SM00086">
    <property type="entry name" value="PAC"/>
    <property type="match status" value="1"/>
</dbReference>
<evidence type="ECO:0000313" key="18">
    <source>
        <dbReference type="Proteomes" id="UP000358366"/>
    </source>
</evidence>
<dbReference type="CDD" id="cd16922">
    <property type="entry name" value="HATPase_EvgS-ArcB-TorS-like"/>
    <property type="match status" value="1"/>
</dbReference>
<evidence type="ECO:0000256" key="4">
    <source>
        <dbReference type="ARBA" id="ARBA00018672"/>
    </source>
</evidence>
<dbReference type="PROSITE" id="PS50110">
    <property type="entry name" value="RESPONSE_REGULATORY"/>
    <property type="match status" value="1"/>
</dbReference>
<dbReference type="Pfam" id="PF02518">
    <property type="entry name" value="HATPase_c"/>
    <property type="match status" value="1"/>
</dbReference>
<evidence type="ECO:0000256" key="6">
    <source>
        <dbReference type="ARBA" id="ARBA00022777"/>
    </source>
</evidence>
<keyword evidence="11" id="KW-0175">Coiled coil</keyword>
<feature type="domain" description="Response regulatory" evidence="14">
    <location>
        <begin position="1171"/>
        <end position="1292"/>
    </location>
</feature>
<dbReference type="Pfam" id="PF00072">
    <property type="entry name" value="Response_reg"/>
    <property type="match status" value="1"/>
</dbReference>
<evidence type="ECO:0000256" key="3">
    <source>
        <dbReference type="ARBA" id="ARBA00012438"/>
    </source>
</evidence>
<organism evidence="17 18">
    <name type="scientific">Dorea formicigenerans</name>
    <dbReference type="NCBI Taxonomy" id="39486"/>
    <lineage>
        <taxon>Bacteria</taxon>
        <taxon>Bacillati</taxon>
        <taxon>Bacillota</taxon>
        <taxon>Clostridia</taxon>
        <taxon>Lachnospirales</taxon>
        <taxon>Lachnospiraceae</taxon>
        <taxon>Dorea</taxon>
    </lineage>
</organism>
<dbReference type="InterPro" id="IPR013655">
    <property type="entry name" value="PAS_fold_3"/>
</dbReference>
<dbReference type="SUPFAM" id="SSF55073">
    <property type="entry name" value="Nucleotide cyclase"/>
    <property type="match status" value="1"/>
</dbReference>
<keyword evidence="12" id="KW-1133">Transmembrane helix</keyword>
<dbReference type="SUPFAM" id="SSF47384">
    <property type="entry name" value="Homodimeric domain of signal transducing histidine kinase"/>
    <property type="match status" value="1"/>
</dbReference>
<evidence type="ECO:0000256" key="1">
    <source>
        <dbReference type="ARBA" id="ARBA00000085"/>
    </source>
</evidence>
<dbReference type="InterPro" id="IPR003661">
    <property type="entry name" value="HisK_dim/P_dom"/>
</dbReference>
<dbReference type="InterPro" id="IPR011006">
    <property type="entry name" value="CheY-like_superfamily"/>
</dbReference>
<comment type="function">
    <text evidence="8">May play the central regulatory role in sporulation. It may be an element of the effector pathway responsible for the activation of sporulation genes in response to nutritional stress. Spo0A may act in concert with spo0H (a sigma factor) to control the expression of some genes that are critical to the sporulation process.</text>
</comment>
<dbReference type="InterPro" id="IPR000700">
    <property type="entry name" value="PAS-assoc_C"/>
</dbReference>
<dbReference type="Gene3D" id="3.30.450.20">
    <property type="entry name" value="PAS domain"/>
    <property type="match status" value="2"/>
</dbReference>
<evidence type="ECO:0000256" key="7">
    <source>
        <dbReference type="ARBA" id="ARBA00023012"/>
    </source>
</evidence>
<dbReference type="EMBL" id="CABHNI010000007">
    <property type="protein sequence ID" value="VUW92437.1"/>
    <property type="molecule type" value="Genomic_DNA"/>
</dbReference>
<evidence type="ECO:0000256" key="8">
    <source>
        <dbReference type="ARBA" id="ARBA00024867"/>
    </source>
</evidence>
<evidence type="ECO:0000256" key="11">
    <source>
        <dbReference type="SAM" id="Coils"/>
    </source>
</evidence>
<evidence type="ECO:0000259" key="15">
    <source>
        <dbReference type="PROSITE" id="PS50113"/>
    </source>
</evidence>
<evidence type="ECO:0000313" key="17">
    <source>
        <dbReference type="EMBL" id="VUW92437.1"/>
    </source>
</evidence>
<dbReference type="InterPro" id="IPR035965">
    <property type="entry name" value="PAS-like_dom_sf"/>
</dbReference>
<dbReference type="PROSITE" id="PS50113">
    <property type="entry name" value="PAC"/>
    <property type="match status" value="1"/>
</dbReference>
<dbReference type="PRINTS" id="PR00344">
    <property type="entry name" value="BCTRLSENSOR"/>
</dbReference>
<keyword evidence="6" id="KW-0418">Kinase</keyword>
<feature type="coiled-coil region" evidence="11">
    <location>
        <begin position="427"/>
        <end position="454"/>
    </location>
</feature>
<dbReference type="SUPFAM" id="SSF55874">
    <property type="entry name" value="ATPase domain of HSP90 chaperone/DNA topoisomerase II/histidine kinase"/>
    <property type="match status" value="1"/>
</dbReference>
<dbReference type="FunFam" id="3.30.565.10:FF:000010">
    <property type="entry name" value="Sensor histidine kinase RcsC"/>
    <property type="match status" value="1"/>
</dbReference>
<dbReference type="PROSITE" id="PS50887">
    <property type="entry name" value="GGDEF"/>
    <property type="match status" value="1"/>
</dbReference>
<dbReference type="InterPro" id="IPR036097">
    <property type="entry name" value="HisK_dim/P_sf"/>
</dbReference>
<dbReference type="InterPro" id="IPR003594">
    <property type="entry name" value="HATPase_dom"/>
</dbReference>
<dbReference type="InterPro" id="IPR036890">
    <property type="entry name" value="HATPase_C_sf"/>
</dbReference>
<dbReference type="Gene3D" id="1.10.287.130">
    <property type="match status" value="1"/>
</dbReference>